<name>A0ABR5BUZ9_9TREE</name>
<accession>A0ABR5BUZ9</accession>
<feature type="compositionally biased region" description="Acidic residues" evidence="1">
    <location>
        <begin position="164"/>
        <end position="191"/>
    </location>
</feature>
<dbReference type="EMBL" id="KN848684">
    <property type="protein sequence ID" value="KIR79477.1"/>
    <property type="molecule type" value="Genomic_DNA"/>
</dbReference>
<dbReference type="InterPro" id="IPR053030">
    <property type="entry name" value="Ribosomal_biogenesis_FAF1-like"/>
</dbReference>
<evidence type="ECO:0000313" key="3">
    <source>
        <dbReference type="Proteomes" id="UP000054272"/>
    </source>
</evidence>
<feature type="region of interest" description="Disordered" evidence="1">
    <location>
        <begin position="1"/>
        <end position="34"/>
    </location>
</feature>
<feature type="compositionally biased region" description="Polar residues" evidence="1">
    <location>
        <begin position="233"/>
        <end position="242"/>
    </location>
</feature>
<feature type="region of interest" description="Disordered" evidence="1">
    <location>
        <begin position="49"/>
        <end position="74"/>
    </location>
</feature>
<feature type="region of interest" description="Disordered" evidence="1">
    <location>
        <begin position="453"/>
        <end position="477"/>
    </location>
</feature>
<sequence>MPKSNLRKQQSSLQPIKSKARTSKSSVRENQYPDILKKLQDHDQELYGLEFSERNRKTQVKGTRSQGSSRRRTVEEIGFERSLKRARVVVERGRKGESVENEVEMGTGDDQLSGSGTGFGFRSSDEEDDGEDDEQSLKAARLAALEAHSRALLGLSSMPTESVGMDDESVGEDDEDDKNEEEEGTGEEYISDDGWGADDGFVSDSEDEFTNGQLEASSSSSTSRVPEVMFDPSTASGSSSMPVSKAERRAFLTGTSVKMMGITTQSHHLPGRPRSRPSASSDVNTEGDLEDRTNASLDKTLHSMLLTTLLPSHIASAASRPVDKRNAMSARLLELAQYELPGEGSKVVKDKHLSKHPAAVRTGLLHKREKREKAQRQEAIDSGNYVRGIGGLLGEGLKRGGNHKGEQRAAVGMETGKKKGMEGRKKGDADRSRGLGMGVGRFEGGVLKLSEKDIAGVNGAGSRGGRKGKSGKGKRGW</sequence>
<organism evidence="2 3">
    <name type="scientific">Cryptococcus gattii EJB2</name>
    <dbReference type="NCBI Taxonomy" id="1296103"/>
    <lineage>
        <taxon>Eukaryota</taxon>
        <taxon>Fungi</taxon>
        <taxon>Dikarya</taxon>
        <taxon>Basidiomycota</taxon>
        <taxon>Agaricomycotina</taxon>
        <taxon>Tremellomycetes</taxon>
        <taxon>Tremellales</taxon>
        <taxon>Cryptococcaceae</taxon>
        <taxon>Cryptococcus</taxon>
        <taxon>Cryptococcus gattii species complex</taxon>
    </lineage>
</organism>
<keyword evidence="3" id="KW-1185">Reference proteome</keyword>
<reference evidence="2 3" key="1">
    <citation type="submission" date="2015-01" db="EMBL/GenBank/DDBJ databases">
        <title>The Genome Sequence of Cryptococcus gattii EJB2.</title>
        <authorList>
            <consortium name="The Broad Institute Genomics Platform"/>
            <person name="Cuomo C."/>
            <person name="Litvintseva A."/>
            <person name="Chen Y."/>
            <person name="Heitman J."/>
            <person name="Sun S."/>
            <person name="Springer D."/>
            <person name="Dromer F."/>
            <person name="Young S."/>
            <person name="Zeng Q."/>
            <person name="Gargeya S."/>
            <person name="Abouelleil A."/>
            <person name="Alvarado L."/>
            <person name="Chapman S.B."/>
            <person name="Gainer-Dewar J."/>
            <person name="Goldberg J."/>
            <person name="Griggs A."/>
            <person name="Gujja S."/>
            <person name="Hansen M."/>
            <person name="Howarth C."/>
            <person name="Imamovic A."/>
            <person name="Larimer J."/>
            <person name="Murphy C."/>
            <person name="Naylor J."/>
            <person name="Pearson M."/>
            <person name="Priest M."/>
            <person name="Roberts A."/>
            <person name="Saif S."/>
            <person name="Shea T."/>
            <person name="Sykes S."/>
            <person name="Wortman J."/>
            <person name="Nusbaum C."/>
            <person name="Birren B."/>
        </authorList>
    </citation>
    <scope>NUCLEOTIDE SEQUENCE [LARGE SCALE GENOMIC DNA]</scope>
    <source>
        <strain evidence="2 3">EJB2</strain>
    </source>
</reference>
<dbReference type="PANTHER" id="PTHR28096:SF1">
    <property type="entry name" value="PROTEIN FAF1"/>
    <property type="match status" value="1"/>
</dbReference>
<evidence type="ECO:0008006" key="4">
    <source>
        <dbReference type="Google" id="ProtNLM"/>
    </source>
</evidence>
<evidence type="ECO:0000313" key="2">
    <source>
        <dbReference type="EMBL" id="KIR79477.1"/>
    </source>
</evidence>
<proteinExistence type="predicted"/>
<dbReference type="PANTHER" id="PTHR28096">
    <property type="entry name" value="PROTEIN FAF1"/>
    <property type="match status" value="1"/>
</dbReference>
<feature type="region of interest" description="Disordered" evidence="1">
    <location>
        <begin position="264"/>
        <end position="290"/>
    </location>
</feature>
<feature type="compositionally biased region" description="Acidic residues" evidence="1">
    <location>
        <begin position="125"/>
        <end position="134"/>
    </location>
</feature>
<feature type="region of interest" description="Disordered" evidence="1">
    <location>
        <begin position="414"/>
        <end position="437"/>
    </location>
</feature>
<feature type="compositionally biased region" description="Basic residues" evidence="1">
    <location>
        <begin position="464"/>
        <end position="477"/>
    </location>
</feature>
<gene>
    <name evidence="2" type="ORF">I306_03597</name>
</gene>
<dbReference type="Proteomes" id="UP000054272">
    <property type="component" value="Unassembled WGS sequence"/>
</dbReference>
<evidence type="ECO:0000256" key="1">
    <source>
        <dbReference type="SAM" id="MobiDB-lite"/>
    </source>
</evidence>
<feature type="compositionally biased region" description="Basic and acidic residues" evidence="1">
    <location>
        <begin position="415"/>
        <end position="433"/>
    </location>
</feature>
<feature type="region of interest" description="Disordered" evidence="1">
    <location>
        <begin position="91"/>
        <end position="244"/>
    </location>
</feature>
<protein>
    <recommendedName>
        <fullName evidence="4">Protein SDA1</fullName>
    </recommendedName>
</protein>